<gene>
    <name evidence="4" type="ORF">FDY95_09680</name>
</gene>
<evidence type="ECO:0000256" key="1">
    <source>
        <dbReference type="ARBA" id="ARBA00022737"/>
    </source>
</evidence>
<dbReference type="CDD" id="cd00063">
    <property type="entry name" value="FN3"/>
    <property type="match status" value="1"/>
</dbReference>
<dbReference type="SUPFAM" id="SSF49265">
    <property type="entry name" value="Fibronectin type III"/>
    <property type="match status" value="3"/>
</dbReference>
<dbReference type="PROSITE" id="PS50853">
    <property type="entry name" value="FN3"/>
    <property type="match status" value="2"/>
</dbReference>
<dbReference type="OrthoDB" id="531718at2"/>
<feature type="domain" description="Fibronectin type-III" evidence="3">
    <location>
        <begin position="779"/>
        <end position="871"/>
    </location>
</feature>
<dbReference type="EMBL" id="VAJM01000003">
    <property type="protein sequence ID" value="TLM94268.1"/>
    <property type="molecule type" value="Genomic_DNA"/>
</dbReference>
<dbReference type="InterPro" id="IPR026444">
    <property type="entry name" value="Secre_tail"/>
</dbReference>
<dbReference type="InterPro" id="IPR036116">
    <property type="entry name" value="FN3_sf"/>
</dbReference>
<evidence type="ECO:0000313" key="4">
    <source>
        <dbReference type="EMBL" id="TLM94268.1"/>
    </source>
</evidence>
<comment type="caution">
    <text evidence="4">The sequence shown here is derived from an EMBL/GenBank/DDBJ whole genome shotgun (WGS) entry which is preliminary data.</text>
</comment>
<keyword evidence="5" id="KW-1185">Reference proteome</keyword>
<dbReference type="Pfam" id="PF23759">
    <property type="entry name" value="GBD_T9SS_assoc"/>
    <property type="match status" value="3"/>
</dbReference>
<dbReference type="SMART" id="SM00060">
    <property type="entry name" value="FN3"/>
    <property type="match status" value="4"/>
</dbReference>
<dbReference type="InterPro" id="IPR050991">
    <property type="entry name" value="ECM_Regulatory_Proteins"/>
</dbReference>
<dbReference type="InterPro" id="IPR013783">
    <property type="entry name" value="Ig-like_fold"/>
</dbReference>
<dbReference type="RefSeq" id="WP_138077164.1">
    <property type="nucleotide sequence ID" value="NZ_VAJM01000003.1"/>
</dbReference>
<organism evidence="4 5">
    <name type="scientific">Hymenobacter jeollabukensis</name>
    <dbReference type="NCBI Taxonomy" id="2025313"/>
    <lineage>
        <taxon>Bacteria</taxon>
        <taxon>Pseudomonadati</taxon>
        <taxon>Bacteroidota</taxon>
        <taxon>Cytophagia</taxon>
        <taxon>Cytophagales</taxon>
        <taxon>Hymenobacteraceae</taxon>
        <taxon>Hymenobacter</taxon>
    </lineage>
</organism>
<evidence type="ECO:0000259" key="3">
    <source>
        <dbReference type="PROSITE" id="PS50853"/>
    </source>
</evidence>
<proteinExistence type="predicted"/>
<evidence type="ECO:0000256" key="2">
    <source>
        <dbReference type="SAM" id="SignalP"/>
    </source>
</evidence>
<keyword evidence="1" id="KW-0677">Repeat</keyword>
<dbReference type="Pfam" id="PF18962">
    <property type="entry name" value="Por_Secre_tail"/>
    <property type="match status" value="1"/>
</dbReference>
<accession>A0A5R8WTW7</accession>
<feature type="domain" description="Fibronectin type-III" evidence="3">
    <location>
        <begin position="1018"/>
        <end position="1106"/>
    </location>
</feature>
<evidence type="ECO:0000313" key="5">
    <source>
        <dbReference type="Proteomes" id="UP000305517"/>
    </source>
</evidence>
<dbReference type="Gene3D" id="2.60.120.380">
    <property type="match status" value="2"/>
</dbReference>
<dbReference type="PANTHER" id="PTHR46708">
    <property type="entry name" value="TENASCIN"/>
    <property type="match status" value="1"/>
</dbReference>
<keyword evidence="2" id="KW-0732">Signal</keyword>
<feature type="signal peptide" evidence="2">
    <location>
        <begin position="1"/>
        <end position="43"/>
    </location>
</feature>
<dbReference type="PANTHER" id="PTHR46708:SF2">
    <property type="entry name" value="FIBRONECTIN TYPE-III DOMAIN-CONTAINING PROTEIN"/>
    <property type="match status" value="1"/>
</dbReference>
<feature type="chain" id="PRO_5024426764" evidence="2">
    <location>
        <begin position="44"/>
        <end position="1887"/>
    </location>
</feature>
<dbReference type="Gene3D" id="2.60.40.10">
    <property type="entry name" value="Immunoglobulins"/>
    <property type="match status" value="3"/>
</dbReference>
<sequence>MLKSLLAGQPTSWPTPLRTRRWRARRTLLAALLWLLTCGSAWAQANLYTFSQSTGTYTPITGGTVAGTATAGSNFSLDDSNFTLAAGTIPFTFTFGGTGYTGLVINTNGYVTFGSTAPGVSGYVPLSATTGYAGAAAAIGHDLVGDATAGNLGQIRYETVGTAPNRSFVIQYTNFKRYVSAIQADNLNFQIRLNETSNTVSFVYNTVTVASTTTGLPQVGLRGASNAVYVNRTTTTNWSASTAGTANTATMTLSSTVRPVSGLTYTFTPPAPCTAPPTAGTAVASVANGCASIASTTLSLTGSATGTGVTYQWQQSATGAAGSYTNVSGTGTNATYTATNVTSTTYYQAIVTCSGQSATSTSVVVMVNSATPAYAALPVTEGFESWLSRCGNSEVPGNSWRNTPLTGDNSWRRNDQGFSTGGWRYPGDEPAPYLVSSSQGSYSARFHSFGTASGGVGSLDLFVDLSAAGTKTLTFDYINPTGTDKLDVLLSSDGGATFSATPLLTLGTASAFGGQSVTFPASSATSVIRFRATSDFGNDDIGFDNLRLQVTPSCPGVAFLPTRNITSNAATIRFGAVAGATSYTVNYTPGGSPITVNTADTVRLTGLTPYTVYTVTVTTNCGGGQNGTATTSFRTGIGNDECSGAVALTPGAPGASCNTATYTTSGATASAVTSPCTTIADGDVWFSFVASGPRHTITVVPTFDFDAVIELRSGACPGTSVSCQNASTSGGGAGTEALVATGLTSGQTYLVRVYSALAGAGSGNFDICITTPANLPCAQVTNAVVTNTGSTSTASTASLTFDAAAGATNYFLTLAPTAGGTTSTATLAGSPVSLTGLTPNTSYTITISTNCSNGGASNPVTVVFTSQAPPTPPANDECATATPITSIGVGSCGTAVAGTNAGATASSTTGTPAPGCASYSGGDVWYSLTVPANGIVQVETNQGSGTSLSDTGLALYSGSCGNLTLLGCSDDEGVDAFSLLRRTGLTPGATIYVRVWAYDNSTTGTFSICAQTDPACAPPTSVAASAITSTSASIGFTASASAATYKVRYRMQGDTTSVVVTPAPTASPVLLSGLTPNTQYTVTVSSNCSGGLTAAASSITFTTLPAPPANDECATATPISSIGVGSCGTAVAGTNAGATASSTTGTPAPGCASYSGGDVWYSLTVPANGIVQVETSQGSGTSISDTGLALYSGACGSLTLLSCNDDINSGTNNFSRLRVTGLTPGSTIYARVWEYSNDAFGSFSICAQTDAPSLTVSTPQNVQGTYTNVTITSGGAARLTGALTVTGTLTVQDGGILATNCQPITGTGSFVLQAGGHLRICDAAGISQSGATGAIQLTGTRTFSNDAIYVYNGTTTGQVTGPGLPSRARALVVRNGNGLGLSGALQLSQGILLNGGDLATGGNALTLLSSVSGTAVVVNRNGVVNGPVTVQRYIDPSLNSGPGYRHYSAPVSNTTVADLATSGFAPVVNPAYNSSATPNLVTPFPTVFGYDESRTQTSPATTYSPFDKGWVSPATLSDPLTPGQGYTVNISASQTVDFVGTLNNGPVNRLLVRTTAAGGYHLVGNPYPAPIDWSKLTLPAGLENAMYVYQSTSQYGGVYRSYVNGFGNPRIASGQGFFVHMTQNGATTPFTFTNALRDTSFVTAPSFNRDVETRPVVKLTLARPGAAMADEAYVYFENGATAGFDGSYDALKLQHNSGGVPSVYALAAGTELSINGLPALTARTVVPLGIDVPQTGSYTFEAAQLLNLTTATVYLHDAVTGQYLDLHQQPRYGFTAATAGPLTSRFELVFEPQRPTAAATGLSAASVTLFPNPAHSSFALLVPAVPGATQVQATLLNSLGQEVRRQTGALPASGTRLDVNVTGLATGVYTVRLQAGNAQVTKRLVIE</sequence>
<dbReference type="Pfam" id="PF00041">
    <property type="entry name" value="fn3"/>
    <property type="match status" value="2"/>
</dbReference>
<dbReference type="InterPro" id="IPR003961">
    <property type="entry name" value="FN3_dom"/>
</dbReference>
<dbReference type="Proteomes" id="UP000305517">
    <property type="component" value="Unassembled WGS sequence"/>
</dbReference>
<dbReference type="InterPro" id="IPR056600">
    <property type="entry name" value="GBD_T9SS_assoc"/>
</dbReference>
<dbReference type="NCBIfam" id="TIGR04183">
    <property type="entry name" value="Por_Secre_tail"/>
    <property type="match status" value="1"/>
</dbReference>
<protein>
    <submittedName>
        <fullName evidence="4">T9SS type A sorting domain-containing protein</fullName>
    </submittedName>
</protein>
<name>A0A5R8WTW7_9BACT</name>
<reference evidence="4 5" key="1">
    <citation type="submission" date="2019-05" db="EMBL/GenBank/DDBJ databases">
        <title>Hymenobacter edaphi sp. nov., isolated from abandoned arsenic-contaminated farmland soil.</title>
        <authorList>
            <person name="Nie L."/>
        </authorList>
    </citation>
    <scope>NUCLEOTIDE SEQUENCE [LARGE SCALE GENOMIC DNA]</scope>
    <source>
        <strain evidence="4 5">1-3-3-8</strain>
    </source>
</reference>